<dbReference type="AlphaFoldDB" id="C9K7F9"/>
<evidence type="ECO:0000256" key="1">
    <source>
        <dbReference type="SAM" id="MobiDB-lite"/>
    </source>
</evidence>
<evidence type="ECO:0000313" key="2">
    <source>
        <dbReference type="EMBL" id="BAI44783.1"/>
    </source>
</evidence>
<feature type="compositionally biased region" description="Polar residues" evidence="1">
    <location>
        <begin position="394"/>
        <end position="406"/>
    </location>
</feature>
<organism evidence="2">
    <name type="scientific">Alternaria alternata</name>
    <name type="common">Alternaria rot fungus</name>
    <name type="synonym">Torula alternata</name>
    <dbReference type="NCBI Taxonomy" id="5599"/>
    <lineage>
        <taxon>Eukaryota</taxon>
        <taxon>Fungi</taxon>
        <taxon>Dikarya</taxon>
        <taxon>Ascomycota</taxon>
        <taxon>Pezizomycotina</taxon>
        <taxon>Dothideomycetes</taxon>
        <taxon>Pleosporomycetidae</taxon>
        <taxon>Pleosporales</taxon>
        <taxon>Pleosporineae</taxon>
        <taxon>Pleosporaceae</taxon>
        <taxon>Alternaria</taxon>
        <taxon>Alternaria sect. Alternaria</taxon>
        <taxon>Alternaria alternata complex</taxon>
    </lineage>
</organism>
<feature type="compositionally biased region" description="Low complexity" evidence="1">
    <location>
        <begin position="299"/>
        <end position="314"/>
    </location>
</feature>
<accession>C9K7F9</accession>
<dbReference type="EMBL" id="AB525199">
    <property type="protein sequence ID" value="BAI44783.1"/>
    <property type="molecule type" value="Genomic_DNA"/>
</dbReference>
<feature type="compositionally biased region" description="Polar residues" evidence="1">
    <location>
        <begin position="361"/>
        <end position="376"/>
    </location>
</feature>
<sequence>MSVHQLRGNQATVSRKNILLQARCLVVPPNLRDRHIAAARRSGRRQDLELNTFDLWRGMPLDSNRTLHAWMKQYKQYKQKKNTDKMPTEPEKRDLLGFTNVEAEHPKRYIRRLWLVAENDRKPFPVFLDPQVQELATQVNKVVNRFVKDEDMRHEELCGGAFLKKDAAHILDELDFGSRIWGDDSGAEMRLGSNLPGSRPRWGVRAESGYKSNEDSVGSIRDNLRYWMAAQIQARINAPCKEKKSVPSVTAERMEQLPQAPTSVPASPSLPQWSEPMQRGGTPDASSLEPSRLKRRENSAAATVEAETKAASSRSRSRARSDDSSDPVDTFSFTSFICTGPEADSPQLRSDGYKRPRIDTSQHGSRSPSRQRSINSMQSGVLRLIGLIVDKSASRQQSPEATSTAGDNPPTDITIITTPDGISGSENNMNTHEDSLSRTNQMKRKLQLDLSQLLSNKPDFTGILHDVIPPTRKLYAISPHRKPYSDMEVEFRNFIRALDHWETLIRTRIASPSVVRPPVKDHLEVLAAKRTFEDRVAMLQKLGPRSHVDFPFERWTISLALFFEGLLGSTYMPLPFKDLVDRLRAINRPLYDAVRRARRVFEIPGLRIHSHALATSALQTRFTRRLARNIDSSSIDLL</sequence>
<protein>
    <submittedName>
        <fullName evidence="2">Uncharacterized protein ORF1</fullName>
    </submittedName>
</protein>
<feature type="region of interest" description="Disordered" evidence="1">
    <location>
        <begin position="240"/>
        <end position="376"/>
    </location>
</feature>
<feature type="region of interest" description="Disordered" evidence="1">
    <location>
        <begin position="392"/>
        <end position="440"/>
    </location>
</feature>
<proteinExistence type="predicted"/>
<feature type="compositionally biased region" description="Basic and acidic residues" evidence="1">
    <location>
        <begin position="351"/>
        <end position="360"/>
    </location>
</feature>
<reference evidence="2" key="1">
    <citation type="submission" date="2009-10" db="EMBL/GenBank/DDBJ databases">
        <title>A Zn(II)2Cys6 transcription regulator encoded by the AMT gene cluster negatively controls AM-toxin production in the apple pathotype of Alternaria alternata.</title>
        <authorList>
            <person name="Harimoto Y."/>
            <person name="Kodama M."/>
            <person name="Yamamoto M."/>
            <person name="Otani H."/>
            <person name="Tsuge T."/>
        </authorList>
    </citation>
    <scope>NUCLEOTIDE SEQUENCE</scope>
    <source>
        <strain evidence="2">NBRC 8984</strain>
    </source>
</reference>
<name>C9K7F9_ALTAL</name>
<feature type="compositionally biased region" description="Polar residues" evidence="1">
    <location>
        <begin position="259"/>
        <end position="272"/>
    </location>
</feature>
<gene>
    <name evidence="2" type="primary">ORF1</name>
</gene>
<feature type="compositionally biased region" description="Low complexity" evidence="1">
    <location>
        <begin position="410"/>
        <end position="425"/>
    </location>
</feature>